<sequence length="103" mass="11268">IEELRNDVGGIDLFAGAFIAAVGHAGFHVDEIALFDVPFDPFRLLLVQDRDLNPVGGTFALSVRLPLAIGRHIHLQHALQRHDVSDVTKQGMPVNRTHGLNLS</sequence>
<accession>B9TNM9</accession>
<organism evidence="1 2">
    <name type="scientific">Ricinus communis</name>
    <name type="common">Castor bean</name>
    <dbReference type="NCBI Taxonomy" id="3988"/>
    <lineage>
        <taxon>Eukaryota</taxon>
        <taxon>Viridiplantae</taxon>
        <taxon>Streptophyta</taxon>
        <taxon>Embryophyta</taxon>
        <taxon>Tracheophyta</taxon>
        <taxon>Spermatophyta</taxon>
        <taxon>Magnoliopsida</taxon>
        <taxon>eudicotyledons</taxon>
        <taxon>Gunneridae</taxon>
        <taxon>Pentapetalae</taxon>
        <taxon>rosids</taxon>
        <taxon>fabids</taxon>
        <taxon>Malpighiales</taxon>
        <taxon>Euphorbiaceae</taxon>
        <taxon>Acalyphoideae</taxon>
        <taxon>Acalypheae</taxon>
        <taxon>Ricinus</taxon>
    </lineage>
</organism>
<proteinExistence type="predicted"/>
<name>B9TNM9_RICCO</name>
<dbReference type="EMBL" id="EQ993039">
    <property type="protein sequence ID" value="EEF22536.1"/>
    <property type="molecule type" value="Genomic_DNA"/>
</dbReference>
<dbReference type="InParanoid" id="B9TNM9"/>
<gene>
    <name evidence="1" type="ORF">RCOM_2008400</name>
</gene>
<evidence type="ECO:0000313" key="2">
    <source>
        <dbReference type="Proteomes" id="UP000008311"/>
    </source>
</evidence>
<feature type="non-terminal residue" evidence="1">
    <location>
        <position position="1"/>
    </location>
</feature>
<protein>
    <submittedName>
        <fullName evidence="1">Uncharacterized protein</fullName>
    </submittedName>
</protein>
<keyword evidence="2" id="KW-1185">Reference proteome</keyword>
<reference evidence="2" key="1">
    <citation type="journal article" date="2010" name="Nat. Biotechnol.">
        <title>Draft genome sequence of the oilseed species Ricinus communis.</title>
        <authorList>
            <person name="Chan A.P."/>
            <person name="Crabtree J."/>
            <person name="Zhao Q."/>
            <person name="Lorenzi H."/>
            <person name="Orvis J."/>
            <person name="Puiu D."/>
            <person name="Melake-Berhan A."/>
            <person name="Jones K.M."/>
            <person name="Redman J."/>
            <person name="Chen G."/>
            <person name="Cahoon E.B."/>
            <person name="Gedil M."/>
            <person name="Stanke M."/>
            <person name="Haas B.J."/>
            <person name="Wortman J.R."/>
            <person name="Fraser-Liggett C.M."/>
            <person name="Ravel J."/>
            <person name="Rabinowicz P.D."/>
        </authorList>
    </citation>
    <scope>NUCLEOTIDE SEQUENCE [LARGE SCALE GENOMIC DNA]</scope>
    <source>
        <strain evidence="2">cv. Hale</strain>
    </source>
</reference>
<dbReference type="Proteomes" id="UP000008311">
    <property type="component" value="Unassembled WGS sequence"/>
</dbReference>
<evidence type="ECO:0000313" key="1">
    <source>
        <dbReference type="EMBL" id="EEF22536.1"/>
    </source>
</evidence>
<dbReference type="AlphaFoldDB" id="B9TNM9"/>